<accession>A0A172ZI52</accession>
<dbReference type="KEGG" id="pbv:AR543_15780"/>
<sequence>MDQPTMHYPLLDELKEWGEAKINYRFPRWEQLPQIELYMDQMVALLEGQFRQFPGDTGSKLITPSMINNYVKQKVIPPTVKKRYSRTHIAYLIMICNLKPVLPIATVQAMIEGQLEIRTLGEIYNHFCEEQEDASSYTMELARQEGRALRDNAGSQQEMLSSFSLKMATLANAGKILAEKITGLEMSEQAEHEAKETINNEAVVHTADIHPGHP</sequence>
<evidence type="ECO:0008006" key="3">
    <source>
        <dbReference type="Google" id="ProtNLM"/>
    </source>
</evidence>
<dbReference type="InterPro" id="IPR014975">
    <property type="entry name" value="DUF1836"/>
</dbReference>
<name>A0A172ZI52_9BACL</name>
<evidence type="ECO:0000313" key="1">
    <source>
        <dbReference type="EMBL" id="ANF97316.1"/>
    </source>
</evidence>
<protein>
    <recommendedName>
        <fullName evidence="3">DUF1836 domain-containing protein</fullName>
    </recommendedName>
</protein>
<reference evidence="1 2" key="2">
    <citation type="journal article" date="2016" name="Int. J. Syst. Evol. Microbiol.">
        <title>Paenibacillus bovis sp. nov., isolated from raw yak (Bos grunniens) milk.</title>
        <authorList>
            <person name="Gao C."/>
            <person name="Han J."/>
            <person name="Liu Z."/>
            <person name="Xu X."/>
            <person name="Hang F."/>
            <person name="Wu Z."/>
        </authorList>
    </citation>
    <scope>NUCLEOTIDE SEQUENCE [LARGE SCALE GENOMIC DNA]</scope>
    <source>
        <strain evidence="1 2">BD3526</strain>
    </source>
</reference>
<dbReference type="Proteomes" id="UP000078148">
    <property type="component" value="Chromosome"/>
</dbReference>
<dbReference type="STRING" id="1616788.AR543_15780"/>
<gene>
    <name evidence="1" type="ORF">AR543_15780</name>
</gene>
<dbReference type="PANTHER" id="PTHR40056">
    <property type="entry name" value="HYPOTHETICAL CYTOSOLIC PROTEIN"/>
    <property type="match status" value="1"/>
</dbReference>
<dbReference type="AlphaFoldDB" id="A0A172ZI52"/>
<dbReference type="Pfam" id="PF08876">
    <property type="entry name" value="DUF1836"/>
    <property type="match status" value="1"/>
</dbReference>
<organism evidence="1 2">
    <name type="scientific">Paenibacillus bovis</name>
    <dbReference type="NCBI Taxonomy" id="1616788"/>
    <lineage>
        <taxon>Bacteria</taxon>
        <taxon>Bacillati</taxon>
        <taxon>Bacillota</taxon>
        <taxon>Bacilli</taxon>
        <taxon>Bacillales</taxon>
        <taxon>Paenibacillaceae</taxon>
        <taxon>Paenibacillus</taxon>
    </lineage>
</organism>
<keyword evidence="2" id="KW-1185">Reference proteome</keyword>
<dbReference type="EMBL" id="CP013023">
    <property type="protein sequence ID" value="ANF97316.1"/>
    <property type="molecule type" value="Genomic_DNA"/>
</dbReference>
<reference evidence="2" key="1">
    <citation type="submission" date="2015-10" db="EMBL/GenBank/DDBJ databases">
        <title>Genome of Paenibacillus bovis sp. nov.</title>
        <authorList>
            <person name="Wu Z."/>
            <person name="Gao C."/>
            <person name="Liu Z."/>
            <person name="Zheng H."/>
        </authorList>
    </citation>
    <scope>NUCLEOTIDE SEQUENCE [LARGE SCALE GENOMIC DNA]</scope>
    <source>
        <strain evidence="2">BD3526</strain>
    </source>
</reference>
<evidence type="ECO:0000313" key="2">
    <source>
        <dbReference type="Proteomes" id="UP000078148"/>
    </source>
</evidence>
<proteinExistence type="predicted"/>
<dbReference type="PANTHER" id="PTHR40056:SF1">
    <property type="entry name" value="DUF1836 DOMAIN-CONTAINING PROTEIN"/>
    <property type="match status" value="1"/>
</dbReference>